<accession>A0AAF0UIA6</accession>
<dbReference type="EMBL" id="CP133620">
    <property type="protein sequence ID" value="WMV45973.1"/>
    <property type="molecule type" value="Genomic_DNA"/>
</dbReference>
<sequence length="49" mass="5919">MCQALKEKTKLVRERSSRRITEWFHDAVLDRPKLQPLRKLKAKEKGREN</sequence>
<proteinExistence type="predicted"/>
<protein>
    <submittedName>
        <fullName evidence="1">Uncharacterized protein</fullName>
    </submittedName>
</protein>
<dbReference type="AlphaFoldDB" id="A0AAF0UIA6"/>
<dbReference type="Proteomes" id="UP001234989">
    <property type="component" value="Chromosome 9"/>
</dbReference>
<gene>
    <name evidence="1" type="ORF">MTR67_039358</name>
</gene>
<name>A0AAF0UIA6_SOLVR</name>
<organism evidence="1 2">
    <name type="scientific">Solanum verrucosum</name>
    <dbReference type="NCBI Taxonomy" id="315347"/>
    <lineage>
        <taxon>Eukaryota</taxon>
        <taxon>Viridiplantae</taxon>
        <taxon>Streptophyta</taxon>
        <taxon>Embryophyta</taxon>
        <taxon>Tracheophyta</taxon>
        <taxon>Spermatophyta</taxon>
        <taxon>Magnoliopsida</taxon>
        <taxon>eudicotyledons</taxon>
        <taxon>Gunneridae</taxon>
        <taxon>Pentapetalae</taxon>
        <taxon>asterids</taxon>
        <taxon>lamiids</taxon>
        <taxon>Solanales</taxon>
        <taxon>Solanaceae</taxon>
        <taxon>Solanoideae</taxon>
        <taxon>Solaneae</taxon>
        <taxon>Solanum</taxon>
    </lineage>
</organism>
<keyword evidence="2" id="KW-1185">Reference proteome</keyword>
<evidence type="ECO:0000313" key="1">
    <source>
        <dbReference type="EMBL" id="WMV45973.1"/>
    </source>
</evidence>
<evidence type="ECO:0000313" key="2">
    <source>
        <dbReference type="Proteomes" id="UP001234989"/>
    </source>
</evidence>
<reference evidence="1" key="1">
    <citation type="submission" date="2023-08" db="EMBL/GenBank/DDBJ databases">
        <title>A de novo genome assembly of Solanum verrucosum Schlechtendal, a Mexican diploid species geographically isolated from the other diploid A-genome species in potato relatives.</title>
        <authorList>
            <person name="Hosaka K."/>
        </authorList>
    </citation>
    <scope>NUCLEOTIDE SEQUENCE</scope>
    <source>
        <tissue evidence="1">Young leaves</tissue>
    </source>
</reference>